<accession>A0A4Y1RRB3</accession>
<evidence type="ECO:0000256" key="2">
    <source>
        <dbReference type="SAM" id="Phobius"/>
    </source>
</evidence>
<protein>
    <submittedName>
        <fullName evidence="3">Uncharacterized protein</fullName>
    </submittedName>
</protein>
<reference evidence="3" key="1">
    <citation type="journal article" date="2019" name="Science">
        <title>Mutation of a bHLH transcription factor allowed almond domestication.</title>
        <authorList>
            <person name="Sanchez-Perez R."/>
            <person name="Pavan S."/>
            <person name="Mazzeo R."/>
            <person name="Moldovan C."/>
            <person name="Aiese Cigliano R."/>
            <person name="Del Cueto J."/>
            <person name="Ricciardi F."/>
            <person name="Lotti C."/>
            <person name="Ricciardi L."/>
            <person name="Dicenta F."/>
            <person name="Lopez-Marques R.L."/>
            <person name="Lindberg Moller B."/>
        </authorList>
    </citation>
    <scope>NUCLEOTIDE SEQUENCE</scope>
</reference>
<dbReference type="EMBL" id="AP019302">
    <property type="protein sequence ID" value="BBH06293.1"/>
    <property type="molecule type" value="Genomic_DNA"/>
</dbReference>
<sequence>MGFHTYRRDSHRNVLTFPSHAATKGNMGYANPSPPSPSAATSPSPVPSSPQVRESDSHPMLTRVKAGICKPNPKYVLRLVLVSLILSMIILLLLLITWLSPLVLVKPKSLNIGARPWLQNLMLYRKLAPGLWFLPSLL</sequence>
<keyword evidence="2" id="KW-0472">Membrane</keyword>
<organism evidence="3">
    <name type="scientific">Prunus dulcis</name>
    <name type="common">Almond</name>
    <name type="synonym">Amygdalus dulcis</name>
    <dbReference type="NCBI Taxonomy" id="3755"/>
    <lineage>
        <taxon>Eukaryota</taxon>
        <taxon>Viridiplantae</taxon>
        <taxon>Streptophyta</taxon>
        <taxon>Embryophyta</taxon>
        <taxon>Tracheophyta</taxon>
        <taxon>Spermatophyta</taxon>
        <taxon>Magnoliopsida</taxon>
        <taxon>eudicotyledons</taxon>
        <taxon>Gunneridae</taxon>
        <taxon>Pentapetalae</taxon>
        <taxon>rosids</taxon>
        <taxon>fabids</taxon>
        <taxon>Rosales</taxon>
        <taxon>Rosaceae</taxon>
        <taxon>Amygdaloideae</taxon>
        <taxon>Amygdaleae</taxon>
        <taxon>Prunus</taxon>
    </lineage>
</organism>
<keyword evidence="2" id="KW-0812">Transmembrane</keyword>
<feature type="transmembrane region" description="Helical" evidence="2">
    <location>
        <begin position="75"/>
        <end position="99"/>
    </location>
</feature>
<evidence type="ECO:0000256" key="1">
    <source>
        <dbReference type="SAM" id="MobiDB-lite"/>
    </source>
</evidence>
<evidence type="ECO:0000313" key="3">
    <source>
        <dbReference type="EMBL" id="BBH06293.1"/>
    </source>
</evidence>
<feature type="region of interest" description="Disordered" evidence="1">
    <location>
        <begin position="26"/>
        <end position="58"/>
    </location>
</feature>
<proteinExistence type="predicted"/>
<keyword evidence="2" id="KW-1133">Transmembrane helix</keyword>
<gene>
    <name evidence="3" type="ORF">Prudu_017896</name>
</gene>
<dbReference type="AlphaFoldDB" id="A0A4Y1RRB3"/>
<name>A0A4Y1RRB3_PRUDU</name>